<sequence length="232" mass="24250">MPRALALSIAQLGDRAILRVLAKSAALTLAIFAALGAALWWALDAAIEEWIVATLPADYSDGIAGVVALVLGLLAAWFLFRVVALAVIQLFADEIVQAVEARHYPQAAISARTLPLREDIANGARGAVRAIAFNLVALPFALVLLVTGIGTALLFWFVNALLLGRELTEMVALRHASSRTAGASSVGGLTRFCLGGVVAALLAIPFVNLLAPVIGAASATHLFHGRPRHAPV</sequence>
<name>A0A844YCZ7_9SPHN</name>
<keyword evidence="3 5" id="KW-1133">Transmembrane helix</keyword>
<evidence type="ECO:0008006" key="8">
    <source>
        <dbReference type="Google" id="ProtNLM"/>
    </source>
</evidence>
<reference evidence="6 7" key="1">
    <citation type="submission" date="2019-12" db="EMBL/GenBank/DDBJ databases">
        <title>Genomic-based taxomic classification of the family Erythrobacteraceae.</title>
        <authorList>
            <person name="Xu L."/>
        </authorList>
    </citation>
    <scope>NUCLEOTIDE SEQUENCE [LARGE SCALE GENOMIC DNA]</scope>
    <source>
        <strain evidence="6 7">JCM 17468</strain>
    </source>
</reference>
<dbReference type="InterPro" id="IPR059112">
    <property type="entry name" value="CysZ/EI24"/>
</dbReference>
<evidence type="ECO:0000256" key="3">
    <source>
        <dbReference type="ARBA" id="ARBA00022989"/>
    </source>
</evidence>
<proteinExistence type="predicted"/>
<comment type="caution">
    <text evidence="6">The sequence shown here is derived from an EMBL/GenBank/DDBJ whole genome shotgun (WGS) entry which is preliminary data.</text>
</comment>
<organism evidence="6 7">
    <name type="scientific">Qipengyuania pelagi</name>
    <dbReference type="NCBI Taxonomy" id="994320"/>
    <lineage>
        <taxon>Bacteria</taxon>
        <taxon>Pseudomonadati</taxon>
        <taxon>Pseudomonadota</taxon>
        <taxon>Alphaproteobacteria</taxon>
        <taxon>Sphingomonadales</taxon>
        <taxon>Erythrobacteraceae</taxon>
        <taxon>Qipengyuania</taxon>
    </lineage>
</organism>
<evidence type="ECO:0000313" key="7">
    <source>
        <dbReference type="Proteomes" id="UP000430272"/>
    </source>
</evidence>
<evidence type="ECO:0000313" key="6">
    <source>
        <dbReference type="EMBL" id="MXO54822.1"/>
    </source>
</evidence>
<protein>
    <recommendedName>
        <fullName evidence="8">CysZ-like protein</fullName>
    </recommendedName>
</protein>
<feature type="transmembrane region" description="Helical" evidence="5">
    <location>
        <begin position="135"/>
        <end position="158"/>
    </location>
</feature>
<keyword evidence="2 5" id="KW-0812">Transmembrane</keyword>
<evidence type="ECO:0000256" key="5">
    <source>
        <dbReference type="SAM" id="Phobius"/>
    </source>
</evidence>
<evidence type="ECO:0000256" key="2">
    <source>
        <dbReference type="ARBA" id="ARBA00022692"/>
    </source>
</evidence>
<feature type="transmembrane region" description="Helical" evidence="5">
    <location>
        <begin position="63"/>
        <end position="92"/>
    </location>
</feature>
<dbReference type="AlphaFoldDB" id="A0A844YCZ7"/>
<comment type="subcellular location">
    <subcellularLocation>
        <location evidence="1">Membrane</location>
        <topology evidence="1">Multi-pass membrane protein</topology>
    </subcellularLocation>
</comment>
<gene>
    <name evidence="6" type="ORF">GRI47_12500</name>
</gene>
<feature type="transmembrane region" description="Helical" evidence="5">
    <location>
        <begin position="194"/>
        <end position="219"/>
    </location>
</feature>
<dbReference type="EMBL" id="WTYD01000002">
    <property type="protein sequence ID" value="MXO54822.1"/>
    <property type="molecule type" value="Genomic_DNA"/>
</dbReference>
<keyword evidence="7" id="KW-1185">Reference proteome</keyword>
<evidence type="ECO:0000256" key="4">
    <source>
        <dbReference type="ARBA" id="ARBA00023136"/>
    </source>
</evidence>
<evidence type="ECO:0000256" key="1">
    <source>
        <dbReference type="ARBA" id="ARBA00004141"/>
    </source>
</evidence>
<dbReference type="Pfam" id="PF07264">
    <property type="entry name" value="EI24"/>
    <property type="match status" value="1"/>
</dbReference>
<keyword evidence="4 5" id="KW-0472">Membrane</keyword>
<dbReference type="OrthoDB" id="5421146at2"/>
<accession>A0A844YCZ7</accession>
<dbReference type="Proteomes" id="UP000430272">
    <property type="component" value="Unassembled WGS sequence"/>
</dbReference>
<feature type="transmembrane region" description="Helical" evidence="5">
    <location>
        <begin position="20"/>
        <end position="43"/>
    </location>
</feature>